<dbReference type="PROSITE" id="PS51421">
    <property type="entry name" value="RAS"/>
    <property type="match status" value="1"/>
</dbReference>
<dbReference type="EMBL" id="WIXE01008339">
    <property type="protein sequence ID" value="KAK5979459.1"/>
    <property type="molecule type" value="Genomic_DNA"/>
</dbReference>
<dbReference type="InterPro" id="IPR050305">
    <property type="entry name" value="Small_GTPase_Rab"/>
</dbReference>
<feature type="compositionally biased region" description="Basic and acidic residues" evidence="6">
    <location>
        <begin position="423"/>
        <end position="436"/>
    </location>
</feature>
<proteinExistence type="inferred from homology"/>
<dbReference type="NCBIfam" id="TIGR00231">
    <property type="entry name" value="small_GTP"/>
    <property type="match status" value="1"/>
</dbReference>
<evidence type="ECO:0000256" key="5">
    <source>
        <dbReference type="ARBA" id="ARBA00023289"/>
    </source>
</evidence>
<dbReference type="SMART" id="SM00174">
    <property type="entry name" value="RHO"/>
    <property type="match status" value="1"/>
</dbReference>
<accession>A0AAN8J2C4</accession>
<reference evidence="7 8" key="1">
    <citation type="submission" date="2019-10" db="EMBL/GenBank/DDBJ databases">
        <title>Assembly and Annotation for the nematode Trichostrongylus colubriformis.</title>
        <authorList>
            <person name="Martin J."/>
        </authorList>
    </citation>
    <scope>NUCLEOTIDE SEQUENCE [LARGE SCALE GENOMIC DNA]</scope>
    <source>
        <strain evidence="7">G859</strain>
        <tissue evidence="7">Whole worm</tissue>
    </source>
</reference>
<feature type="region of interest" description="Disordered" evidence="6">
    <location>
        <begin position="297"/>
        <end position="436"/>
    </location>
</feature>
<comment type="similarity">
    <text evidence="1">Belongs to the small GTPase superfamily. Rab family.</text>
</comment>
<evidence type="ECO:0000256" key="1">
    <source>
        <dbReference type="ARBA" id="ARBA00006270"/>
    </source>
</evidence>
<keyword evidence="8" id="KW-1185">Reference proteome</keyword>
<feature type="non-terminal residue" evidence="7">
    <location>
        <position position="450"/>
    </location>
</feature>
<dbReference type="Gene3D" id="3.40.50.300">
    <property type="entry name" value="P-loop containing nucleotide triphosphate hydrolases"/>
    <property type="match status" value="1"/>
</dbReference>
<evidence type="ECO:0000313" key="8">
    <source>
        <dbReference type="Proteomes" id="UP001331761"/>
    </source>
</evidence>
<dbReference type="SMART" id="SM00175">
    <property type="entry name" value="RAB"/>
    <property type="match status" value="1"/>
</dbReference>
<comment type="caution">
    <text evidence="7">The sequence shown here is derived from an EMBL/GenBank/DDBJ whole genome shotgun (WGS) entry which is preliminary data.</text>
</comment>
<dbReference type="GO" id="GO:0005525">
    <property type="term" value="F:GTP binding"/>
    <property type="evidence" value="ECO:0007669"/>
    <property type="project" value="UniProtKB-KW"/>
</dbReference>
<keyword evidence="3" id="KW-0342">GTP-binding</keyword>
<feature type="region of interest" description="Disordered" evidence="6">
    <location>
        <begin position="113"/>
        <end position="155"/>
    </location>
</feature>
<dbReference type="FunFam" id="3.40.50.300:FF:001447">
    <property type="entry name" value="Ras-related protein Rab-1B"/>
    <property type="match status" value="1"/>
</dbReference>
<dbReference type="AlphaFoldDB" id="A0AAN8J2C4"/>
<feature type="compositionally biased region" description="Basic and acidic residues" evidence="6">
    <location>
        <begin position="380"/>
        <end position="393"/>
    </location>
</feature>
<evidence type="ECO:0000256" key="6">
    <source>
        <dbReference type="SAM" id="MobiDB-lite"/>
    </source>
</evidence>
<dbReference type="InterPro" id="IPR027417">
    <property type="entry name" value="P-loop_NTPase"/>
</dbReference>
<dbReference type="GO" id="GO:0003924">
    <property type="term" value="F:GTPase activity"/>
    <property type="evidence" value="ECO:0007669"/>
    <property type="project" value="InterPro"/>
</dbReference>
<organism evidence="7 8">
    <name type="scientific">Trichostrongylus colubriformis</name>
    <name type="common">Black scour worm</name>
    <dbReference type="NCBI Taxonomy" id="6319"/>
    <lineage>
        <taxon>Eukaryota</taxon>
        <taxon>Metazoa</taxon>
        <taxon>Ecdysozoa</taxon>
        <taxon>Nematoda</taxon>
        <taxon>Chromadorea</taxon>
        <taxon>Rhabditida</taxon>
        <taxon>Rhabditina</taxon>
        <taxon>Rhabditomorpha</taxon>
        <taxon>Strongyloidea</taxon>
        <taxon>Trichostrongylidae</taxon>
        <taxon>Trichostrongylus</taxon>
    </lineage>
</organism>
<keyword evidence="4" id="KW-0449">Lipoprotein</keyword>
<sequence>MAKTYDYLFKLLLIGDSGVGKTCVLFRFSDDSFNNSFISTIGIDFKIRTIDLDGKKIKLQIWDTAGQERFRTITTAYYRGAMGIMLVYDITNEKSFDNIKNWIRNIEEHASQVFAESPTQAPAKADNAEEAEEEGDDAEDEEEEHEQKKGIYDMPLEVEGKRERHKVERIIIATPTPKKVAPVVPMGDGVPLGDIAYIEYQLQKHRADELKTMYRLLYGNAGTLREIKPKIRKFTGFGFQEDSPEFKKKVAYLNKLTRDQLIQIKNVLGLHSGGQSKDAVATTIMLFLMKTVDHARRVPTKRKSSAKTPKSAKRAKKAKSDDKIESDDDEDDDEGEEEEKPAAKTPAKASAKTPAKTPAKAAAKTPKKAAASATPKKKKDSAAAKDTVSKTDTDSDDSSTKKKAKKTPKKVIEDDTSSSSSAESHEETKPSEKELEAVIEELLSQVDLSQ</sequence>
<protein>
    <submittedName>
        <fullName evidence="7">Uncharacterized protein</fullName>
    </submittedName>
</protein>
<dbReference type="SUPFAM" id="SSF52540">
    <property type="entry name" value="P-loop containing nucleoside triphosphate hydrolases"/>
    <property type="match status" value="1"/>
</dbReference>
<feature type="compositionally biased region" description="Acidic residues" evidence="6">
    <location>
        <begin position="128"/>
        <end position="144"/>
    </location>
</feature>
<name>A0AAN8J2C4_TRICO</name>
<keyword evidence="5" id="KW-0636">Prenylation</keyword>
<dbReference type="Pfam" id="PF00071">
    <property type="entry name" value="Ras"/>
    <property type="match status" value="1"/>
</dbReference>
<dbReference type="SMART" id="SM00173">
    <property type="entry name" value="RAS"/>
    <property type="match status" value="1"/>
</dbReference>
<evidence type="ECO:0000256" key="4">
    <source>
        <dbReference type="ARBA" id="ARBA00023288"/>
    </source>
</evidence>
<keyword evidence="2" id="KW-0547">Nucleotide-binding</keyword>
<evidence type="ECO:0000313" key="7">
    <source>
        <dbReference type="EMBL" id="KAK5979459.1"/>
    </source>
</evidence>
<dbReference type="InterPro" id="IPR001806">
    <property type="entry name" value="Small_GTPase"/>
</dbReference>
<evidence type="ECO:0000256" key="3">
    <source>
        <dbReference type="ARBA" id="ARBA00023134"/>
    </source>
</evidence>
<dbReference type="PROSITE" id="PS51419">
    <property type="entry name" value="RAB"/>
    <property type="match status" value="1"/>
</dbReference>
<feature type="compositionally biased region" description="Basic residues" evidence="6">
    <location>
        <begin position="297"/>
        <end position="317"/>
    </location>
</feature>
<feature type="compositionally biased region" description="Acidic residues" evidence="6">
    <location>
        <begin position="324"/>
        <end position="339"/>
    </location>
</feature>
<gene>
    <name evidence="7" type="ORF">GCK32_002629</name>
</gene>
<dbReference type="InterPro" id="IPR005225">
    <property type="entry name" value="Small_GTP-bd"/>
</dbReference>
<dbReference type="Proteomes" id="UP001331761">
    <property type="component" value="Unassembled WGS sequence"/>
</dbReference>
<dbReference type="PANTHER" id="PTHR47980">
    <property type="entry name" value="LD44762P"/>
    <property type="match status" value="1"/>
</dbReference>
<dbReference type="PRINTS" id="PR00449">
    <property type="entry name" value="RASTRNSFRMNG"/>
</dbReference>
<evidence type="ECO:0000256" key="2">
    <source>
        <dbReference type="ARBA" id="ARBA00022741"/>
    </source>
</evidence>
<feature type="compositionally biased region" description="Low complexity" evidence="6">
    <location>
        <begin position="343"/>
        <end position="374"/>
    </location>
</feature>